<evidence type="ECO:0000256" key="1">
    <source>
        <dbReference type="ARBA" id="ARBA00022737"/>
    </source>
</evidence>
<dbReference type="Proteomes" id="UP000649617">
    <property type="component" value="Unassembled WGS sequence"/>
</dbReference>
<dbReference type="PROSITE" id="PS50302">
    <property type="entry name" value="PUM"/>
    <property type="match status" value="6"/>
</dbReference>
<keyword evidence="6" id="KW-1185">Reference proteome</keyword>
<dbReference type="GO" id="GO:0005737">
    <property type="term" value="C:cytoplasm"/>
    <property type="evidence" value="ECO:0007669"/>
    <property type="project" value="TreeGrafter"/>
</dbReference>
<feature type="compositionally biased region" description="Basic and acidic residues" evidence="3">
    <location>
        <begin position="46"/>
        <end position="55"/>
    </location>
</feature>
<dbReference type="SMART" id="SM00025">
    <property type="entry name" value="Pumilio"/>
    <property type="match status" value="8"/>
</dbReference>
<dbReference type="GO" id="GO:0010608">
    <property type="term" value="P:post-transcriptional regulation of gene expression"/>
    <property type="evidence" value="ECO:0007669"/>
    <property type="project" value="TreeGrafter"/>
</dbReference>
<feature type="domain" description="PUM-HD" evidence="4">
    <location>
        <begin position="167"/>
        <end position="519"/>
    </location>
</feature>
<evidence type="ECO:0000259" key="4">
    <source>
        <dbReference type="PROSITE" id="PS50303"/>
    </source>
</evidence>
<dbReference type="EMBL" id="CAJNIZ010042690">
    <property type="protein sequence ID" value="CAE7632365.1"/>
    <property type="molecule type" value="Genomic_DNA"/>
</dbReference>
<feature type="compositionally biased region" description="Basic and acidic residues" evidence="3">
    <location>
        <begin position="157"/>
        <end position="170"/>
    </location>
</feature>
<comment type="caution">
    <text evidence="5">The sequence shown here is derived from an EMBL/GenBank/DDBJ whole genome shotgun (WGS) entry which is preliminary data.</text>
</comment>
<feature type="repeat" description="Pumilio" evidence="2">
    <location>
        <begin position="458"/>
        <end position="493"/>
    </location>
</feature>
<gene>
    <name evidence="5" type="primary">APUM5</name>
    <name evidence="5" type="ORF">SPIL2461_LOCUS16608</name>
</gene>
<feature type="repeat" description="Pumilio" evidence="2">
    <location>
        <begin position="226"/>
        <end position="262"/>
    </location>
</feature>
<evidence type="ECO:0000256" key="3">
    <source>
        <dbReference type="SAM" id="MobiDB-lite"/>
    </source>
</evidence>
<feature type="compositionally biased region" description="Low complexity" evidence="3">
    <location>
        <begin position="56"/>
        <end position="68"/>
    </location>
</feature>
<dbReference type="InterPro" id="IPR033712">
    <property type="entry name" value="Pumilio_RNA-bd"/>
</dbReference>
<keyword evidence="1" id="KW-0677">Repeat</keyword>
<dbReference type="PANTHER" id="PTHR12537:SF12">
    <property type="entry name" value="MATERNAL PROTEIN PUMILIO"/>
    <property type="match status" value="1"/>
</dbReference>
<dbReference type="AlphaFoldDB" id="A0A812VF06"/>
<feature type="repeat" description="Pumilio" evidence="2">
    <location>
        <begin position="299"/>
        <end position="334"/>
    </location>
</feature>
<dbReference type="PANTHER" id="PTHR12537">
    <property type="entry name" value="RNA BINDING PROTEIN PUMILIO-RELATED"/>
    <property type="match status" value="1"/>
</dbReference>
<dbReference type="InterPro" id="IPR001313">
    <property type="entry name" value="Pumilio_RNA-bd_rpt"/>
</dbReference>
<protein>
    <submittedName>
        <fullName evidence="5">APUM5 protein</fullName>
    </submittedName>
</protein>
<dbReference type="Pfam" id="PF22493">
    <property type="entry name" value="PUF_NOP9"/>
    <property type="match status" value="1"/>
</dbReference>
<dbReference type="PROSITE" id="PS50303">
    <property type="entry name" value="PUM_HD"/>
    <property type="match status" value="1"/>
</dbReference>
<reference evidence="5" key="1">
    <citation type="submission" date="2021-02" db="EMBL/GenBank/DDBJ databases">
        <authorList>
            <person name="Dougan E. K."/>
            <person name="Rhodes N."/>
            <person name="Thang M."/>
            <person name="Chan C."/>
        </authorList>
    </citation>
    <scope>NUCLEOTIDE SEQUENCE</scope>
</reference>
<feature type="repeat" description="Pumilio" evidence="2">
    <location>
        <begin position="335"/>
        <end position="370"/>
    </location>
</feature>
<dbReference type="SUPFAM" id="SSF48371">
    <property type="entry name" value="ARM repeat"/>
    <property type="match status" value="1"/>
</dbReference>
<dbReference type="Pfam" id="PF00806">
    <property type="entry name" value="PUF"/>
    <property type="match status" value="5"/>
</dbReference>
<sequence>MAEQSAASHEQELKREPKPWDRDRREASDRDPYGSTPPARSAYDAYGRRYEDLYRDPYGPYGSYPGYDPHYDPYARHHYPPPAYPGYYPPPGYGYPPHPPHAYGPPGYPPPGYPPPGYPPHYPPPGYPPPGYPPPAPSDREPARRSRSPRGGKGSKKGKDSSRAKRKRDDSPDDSGTIVNGADINLTLAEVFPRLTKAAKEQEGSRFLQWKLAGNCNQEEKAKIYDLAMPETVKLSSDAFGNFVVQKLLEYGTPEQLEVMHSRVKGHVLELSEHKFGCRVIQKMLEVFPSHHKASIAAELRDKVVQCIYDSHGNHVVQKIVENMNTDASDFVIRAIAAKATEMAAHMFGCRIIQRLLENCDAEELAVVLDPIVASAGKLAKDNHANYVIQCVLERGREEDKRKIVQAIRGSILDFSKNKVSSNVVEKCFEITAIGVHAEELADERSALMRAMLGASSDPAAPIAKLMKDRFGNYTVQRIIEYSRGHDWEELCQRLEAAAQDLKKSPTGQYIITALQKKKAAMASLTIMYMLVGVLVDVMSAVSASEKERLAAAFIAGELREELAKSNRHQDVCFTQEEFGQFMMEPGVRRVAQDSGVDVVTMADMLDVVYEDFSKGNLAMFWRY</sequence>
<feature type="compositionally biased region" description="Basic and acidic residues" evidence="3">
    <location>
        <begin position="9"/>
        <end position="32"/>
    </location>
</feature>
<feature type="compositionally biased region" description="Pro residues" evidence="3">
    <location>
        <begin position="80"/>
        <end position="137"/>
    </location>
</feature>
<feature type="repeat" description="Pumilio" evidence="2">
    <location>
        <begin position="371"/>
        <end position="406"/>
    </location>
</feature>
<evidence type="ECO:0000313" key="5">
    <source>
        <dbReference type="EMBL" id="CAE7632365.1"/>
    </source>
</evidence>
<accession>A0A812VF06</accession>
<dbReference type="InterPro" id="IPR016024">
    <property type="entry name" value="ARM-type_fold"/>
</dbReference>
<dbReference type="InterPro" id="IPR011989">
    <property type="entry name" value="ARM-like"/>
</dbReference>
<organism evidence="5 6">
    <name type="scientific">Symbiodinium pilosum</name>
    <name type="common">Dinoflagellate</name>
    <dbReference type="NCBI Taxonomy" id="2952"/>
    <lineage>
        <taxon>Eukaryota</taxon>
        <taxon>Sar</taxon>
        <taxon>Alveolata</taxon>
        <taxon>Dinophyceae</taxon>
        <taxon>Suessiales</taxon>
        <taxon>Symbiodiniaceae</taxon>
        <taxon>Symbiodinium</taxon>
    </lineage>
</organism>
<dbReference type="OrthoDB" id="668540at2759"/>
<evidence type="ECO:0000313" key="6">
    <source>
        <dbReference type="Proteomes" id="UP000649617"/>
    </source>
</evidence>
<feature type="region of interest" description="Disordered" evidence="3">
    <location>
        <begin position="1"/>
        <end position="180"/>
    </location>
</feature>
<dbReference type="GO" id="GO:0003729">
    <property type="term" value="F:mRNA binding"/>
    <property type="evidence" value="ECO:0007669"/>
    <property type="project" value="TreeGrafter"/>
</dbReference>
<proteinExistence type="predicted"/>
<evidence type="ECO:0000256" key="2">
    <source>
        <dbReference type="PROSITE-ProRule" id="PRU00317"/>
    </source>
</evidence>
<name>A0A812VF06_SYMPI</name>
<dbReference type="Gene3D" id="1.25.10.10">
    <property type="entry name" value="Leucine-rich Repeat Variant"/>
    <property type="match status" value="1"/>
</dbReference>
<dbReference type="CDD" id="cd07920">
    <property type="entry name" value="Pumilio"/>
    <property type="match status" value="1"/>
</dbReference>
<dbReference type="InterPro" id="IPR033133">
    <property type="entry name" value="PUM-HD"/>
</dbReference>
<feature type="repeat" description="Pumilio" evidence="2">
    <location>
        <begin position="263"/>
        <end position="298"/>
    </location>
</feature>
<feature type="compositionally biased region" description="Basic residues" evidence="3">
    <location>
        <begin position="145"/>
        <end position="156"/>
    </location>
</feature>